<accession>A0A172U2P4</accession>
<organism evidence="2 3">
    <name type="scientific">Flavisolibacter tropicus</name>
    <dbReference type="NCBI Taxonomy" id="1492898"/>
    <lineage>
        <taxon>Bacteria</taxon>
        <taxon>Pseudomonadati</taxon>
        <taxon>Bacteroidota</taxon>
        <taxon>Chitinophagia</taxon>
        <taxon>Chitinophagales</taxon>
        <taxon>Chitinophagaceae</taxon>
        <taxon>Flavisolibacter</taxon>
    </lineage>
</organism>
<gene>
    <name evidence="2" type="ORF">SY85_18445</name>
</gene>
<keyword evidence="1" id="KW-0472">Membrane</keyword>
<evidence type="ECO:0000313" key="2">
    <source>
        <dbReference type="EMBL" id="ANE53590.1"/>
    </source>
</evidence>
<dbReference type="OrthoDB" id="2913980at2"/>
<dbReference type="KEGG" id="fla:SY85_18445"/>
<evidence type="ECO:0000256" key="1">
    <source>
        <dbReference type="SAM" id="Phobius"/>
    </source>
</evidence>
<sequence>MNTKLVMTASAIILAAIGLTLTFFPAEIAGYIESSVSKTNQLTFQVLGALYFAFATLNWMAKDSVIGGIYNRPISIANLTHFLVGGLALIKLVFNNTSLPITIQLLTGVYTLFAILFGYIFYNNPVPAKKA</sequence>
<name>A0A172U2P4_9BACT</name>
<dbReference type="AlphaFoldDB" id="A0A172U2P4"/>
<feature type="transmembrane region" description="Helical" evidence="1">
    <location>
        <begin position="100"/>
        <end position="122"/>
    </location>
</feature>
<dbReference type="Proteomes" id="UP000077177">
    <property type="component" value="Chromosome"/>
</dbReference>
<keyword evidence="3" id="KW-1185">Reference proteome</keyword>
<keyword evidence="1" id="KW-0812">Transmembrane</keyword>
<proteinExistence type="predicted"/>
<protein>
    <submittedName>
        <fullName evidence="2">Membrane protein</fullName>
    </submittedName>
</protein>
<reference evidence="2 3" key="2">
    <citation type="journal article" date="2016" name="Int. J. Syst. Evol. Microbiol.">
        <title>Flavisolibacter tropicus sp. nov., isolated from tropical soil.</title>
        <authorList>
            <person name="Lee J.J."/>
            <person name="Kang M.S."/>
            <person name="Kim G.S."/>
            <person name="Lee C.S."/>
            <person name="Lim S."/>
            <person name="Lee J."/>
            <person name="Roh S.H."/>
            <person name="Kang H."/>
            <person name="Ha J.M."/>
            <person name="Bae S."/>
            <person name="Jung H.Y."/>
            <person name="Kim M.K."/>
        </authorList>
    </citation>
    <scope>NUCLEOTIDE SEQUENCE [LARGE SCALE GENOMIC DNA]</scope>
    <source>
        <strain evidence="2 3">LCS9</strain>
    </source>
</reference>
<feature type="transmembrane region" description="Helical" evidence="1">
    <location>
        <begin position="73"/>
        <end position="94"/>
    </location>
</feature>
<evidence type="ECO:0000313" key="3">
    <source>
        <dbReference type="Proteomes" id="UP000077177"/>
    </source>
</evidence>
<reference evidence="3" key="1">
    <citation type="submission" date="2015-01" db="EMBL/GenBank/DDBJ databases">
        <title>Flavisolibacter sp./LCS9/ whole genome sequencing.</title>
        <authorList>
            <person name="Kim M.K."/>
            <person name="Srinivasan S."/>
            <person name="Lee J.-J."/>
        </authorList>
    </citation>
    <scope>NUCLEOTIDE SEQUENCE [LARGE SCALE GENOMIC DNA]</scope>
    <source>
        <strain evidence="3">LCS9</strain>
    </source>
</reference>
<dbReference type="EMBL" id="CP011390">
    <property type="protein sequence ID" value="ANE53590.1"/>
    <property type="molecule type" value="Genomic_DNA"/>
</dbReference>
<feature type="transmembrane region" description="Helical" evidence="1">
    <location>
        <begin position="42"/>
        <end position="61"/>
    </location>
</feature>
<keyword evidence="1" id="KW-1133">Transmembrane helix</keyword>